<dbReference type="OrthoDB" id="645138at2"/>
<evidence type="ECO:0000313" key="2">
    <source>
        <dbReference type="Proteomes" id="UP000198846"/>
    </source>
</evidence>
<dbReference type="Proteomes" id="UP000198846">
    <property type="component" value="Unassembled WGS sequence"/>
</dbReference>
<dbReference type="AlphaFoldDB" id="A0A1H4BCQ8"/>
<evidence type="ECO:0000313" key="1">
    <source>
        <dbReference type="EMBL" id="SEA45897.1"/>
    </source>
</evidence>
<name>A0A1H4BCQ8_BIZPA</name>
<reference evidence="1 2" key="1">
    <citation type="submission" date="2016-10" db="EMBL/GenBank/DDBJ databases">
        <authorList>
            <person name="de Groot N.N."/>
        </authorList>
    </citation>
    <scope>NUCLEOTIDE SEQUENCE [LARGE SCALE GENOMIC DNA]</scope>
    <source>
        <strain evidence="1 2">DSM 23842</strain>
    </source>
</reference>
<dbReference type="STRING" id="283786.SAMN04487990_11419"/>
<protein>
    <submittedName>
        <fullName evidence="1">Uncharacterized protein</fullName>
    </submittedName>
</protein>
<dbReference type="RefSeq" id="WP_092135086.1">
    <property type="nucleotide sequence ID" value="NZ_FNQK01000014.1"/>
</dbReference>
<sequence>MAKLKSLLKIEGTLDGMTFYKGKDGYLVRTKGGISKSRIENDPAFIRTRENGKEFGHSATSGKQLRQALTGLLVDVKDGRMTPRLTQTMSKVKNQDLISARGSRNVSEGLNSALGKAALKAFDFNSNAQLSAVLLSDFSFDTATGEFSITNLIPNQQINYPGGATHLSISSAVLNLDFNTNVKEIAIGNIVNIPINGSPTNVSSIPTALPTAGGSVFFLVKISFFQEVNNVQYPLNNGAYNVLKIIEIL</sequence>
<organism evidence="1 2">
    <name type="scientific">Bizionia paragorgiae</name>
    <dbReference type="NCBI Taxonomy" id="283786"/>
    <lineage>
        <taxon>Bacteria</taxon>
        <taxon>Pseudomonadati</taxon>
        <taxon>Bacteroidota</taxon>
        <taxon>Flavobacteriia</taxon>
        <taxon>Flavobacteriales</taxon>
        <taxon>Flavobacteriaceae</taxon>
        <taxon>Bizionia</taxon>
    </lineage>
</organism>
<gene>
    <name evidence="1" type="ORF">SAMN04487990_11419</name>
</gene>
<keyword evidence="2" id="KW-1185">Reference proteome</keyword>
<dbReference type="EMBL" id="FNQK01000014">
    <property type="protein sequence ID" value="SEA45897.1"/>
    <property type="molecule type" value="Genomic_DNA"/>
</dbReference>
<proteinExistence type="predicted"/>
<accession>A0A1H4BCQ8</accession>